<proteinExistence type="predicted"/>
<evidence type="ECO:0000313" key="2">
    <source>
        <dbReference type="Proteomes" id="UP000243686"/>
    </source>
</evidence>
<keyword evidence="2" id="KW-1185">Reference proteome</keyword>
<dbReference type="AlphaFoldDB" id="A0A1S8WR82"/>
<reference evidence="1 2" key="1">
    <citation type="submission" date="2015-03" db="EMBL/GenBank/DDBJ databases">
        <title>Draft genome of the nematode, Opisthorchis viverrini.</title>
        <authorList>
            <person name="Mitreva M."/>
        </authorList>
    </citation>
    <scope>NUCLEOTIDE SEQUENCE [LARGE SCALE GENOMIC DNA]</scope>
    <source>
        <strain evidence="1">Khon Kaen</strain>
    </source>
</reference>
<dbReference type="EMBL" id="KV896324">
    <property type="protein sequence ID" value="OON16881.1"/>
    <property type="molecule type" value="Genomic_DNA"/>
</dbReference>
<protein>
    <submittedName>
        <fullName evidence="1">Uncharacterized protein</fullName>
    </submittedName>
</protein>
<organism evidence="1 2">
    <name type="scientific">Opisthorchis viverrini</name>
    <name type="common">Southeast Asian liver fluke</name>
    <dbReference type="NCBI Taxonomy" id="6198"/>
    <lineage>
        <taxon>Eukaryota</taxon>
        <taxon>Metazoa</taxon>
        <taxon>Spiralia</taxon>
        <taxon>Lophotrochozoa</taxon>
        <taxon>Platyhelminthes</taxon>
        <taxon>Trematoda</taxon>
        <taxon>Digenea</taxon>
        <taxon>Opisthorchiida</taxon>
        <taxon>Opisthorchiata</taxon>
        <taxon>Opisthorchiidae</taxon>
        <taxon>Opisthorchis</taxon>
    </lineage>
</organism>
<name>A0A1S8WR82_OPIVI</name>
<accession>A0A1S8WR82</accession>
<dbReference type="Proteomes" id="UP000243686">
    <property type="component" value="Unassembled WGS sequence"/>
</dbReference>
<evidence type="ECO:0000313" key="1">
    <source>
        <dbReference type="EMBL" id="OON16881.1"/>
    </source>
</evidence>
<sequence length="82" mass="9291">MTCPVGPRHQSSYAVWPVEGLRSAFVGYKTDVRLFLKTHFQDTIMQVSYKSSKWKAPITLSFGRRAVFTSKIVSSTGRHIVN</sequence>
<gene>
    <name evidence="1" type="ORF">X801_07292</name>
</gene>